<dbReference type="EMBL" id="CQQC01003240">
    <property type="protein sequence ID" value="CNX53518.1"/>
    <property type="molecule type" value="Genomic_DNA"/>
</dbReference>
<proteinExistence type="predicted"/>
<dbReference type="Proteomes" id="UP000039217">
    <property type="component" value="Unassembled WGS sequence"/>
</dbReference>
<dbReference type="AlphaFoldDB" id="A0A655FZ57"/>
<protein>
    <submittedName>
        <fullName evidence="1">Transposase</fullName>
    </submittedName>
</protein>
<sequence length="42" mass="4917">MRILARAWLYAIWHCWQDGAAYHPANHRALQALLNQDQDRAA</sequence>
<evidence type="ECO:0000313" key="2">
    <source>
        <dbReference type="Proteomes" id="UP000039217"/>
    </source>
</evidence>
<gene>
    <name evidence="1" type="ORF">ERS007661_04656</name>
</gene>
<name>A0A655FZ57_MYCTX</name>
<evidence type="ECO:0000313" key="1">
    <source>
        <dbReference type="EMBL" id="CNX53518.1"/>
    </source>
</evidence>
<accession>A0A655FZ57</accession>
<reference evidence="1 2" key="1">
    <citation type="submission" date="2015-03" db="EMBL/GenBank/DDBJ databases">
        <authorList>
            <consortium name="Pathogen Informatics"/>
        </authorList>
    </citation>
    <scope>NUCLEOTIDE SEQUENCE [LARGE SCALE GENOMIC DNA]</scope>
    <source>
        <strain evidence="1 2">D00501624</strain>
    </source>
</reference>
<organism evidence="1 2">
    <name type="scientific">Mycobacterium tuberculosis</name>
    <dbReference type="NCBI Taxonomy" id="1773"/>
    <lineage>
        <taxon>Bacteria</taxon>
        <taxon>Bacillati</taxon>
        <taxon>Actinomycetota</taxon>
        <taxon>Actinomycetes</taxon>
        <taxon>Mycobacteriales</taxon>
        <taxon>Mycobacteriaceae</taxon>
        <taxon>Mycobacterium</taxon>
        <taxon>Mycobacterium tuberculosis complex</taxon>
    </lineage>
</organism>